<organism evidence="1 2">
    <name type="scientific">Sedimenticola selenatireducens</name>
    <dbReference type="NCBI Taxonomy" id="191960"/>
    <lineage>
        <taxon>Bacteria</taxon>
        <taxon>Pseudomonadati</taxon>
        <taxon>Pseudomonadota</taxon>
        <taxon>Gammaproteobacteria</taxon>
        <taxon>Chromatiales</taxon>
        <taxon>Sedimenticolaceae</taxon>
        <taxon>Sedimenticola</taxon>
    </lineage>
</organism>
<reference evidence="1 2" key="1">
    <citation type="submission" date="2017-11" db="EMBL/GenBank/DDBJ databases">
        <title>Genome-resolved metagenomics identifies genetic mobility, metabolic interactions, and unexpected diversity in perchlorate-reducing communities.</title>
        <authorList>
            <person name="Barnum T.P."/>
            <person name="Figueroa I.A."/>
            <person name="Carlstrom C.I."/>
            <person name="Lucas L.N."/>
            <person name="Engelbrektson A.L."/>
            <person name="Coates J.D."/>
        </authorList>
    </citation>
    <scope>NUCLEOTIDE SEQUENCE [LARGE SCALE GENOMIC DNA]</scope>
    <source>
        <strain evidence="1">BM301</strain>
    </source>
</reference>
<sequence>MTQQEAVFIGPPVTYKQDDTHRRVGFELEFTGLTLDQTETALVSSLKGVVESISVAERKLHVEDLGTFNIELDWEFLKRTAARSEQAEEGGDWVDLLSQAATLLVPMEVVCPPIPIADLGALLPMVDALRQAGAIGTEHSPIAAYGVHVNTEIPSLDAGTLNAYLRAFALLQWWLVDDLQVDVTRKISPYIDLFPQAYLEQLFSRSEPTLDQVFSDYLQHNATRNRALDMLPILSDIDNDRVRRAVDDPKIKSRPAFHYRLPDCHVEKADWTLVDPWNNWLVVERLANQRSALDELSSAFLAAERPVIGVGRSSWVEFIDQWLRDHELV</sequence>
<name>A0A2N6D184_9GAMM</name>
<protein>
    <recommendedName>
        <fullName evidence="3">Amidoligase enzyme</fullName>
    </recommendedName>
</protein>
<comment type="caution">
    <text evidence="1">The sequence shown here is derived from an EMBL/GenBank/DDBJ whole genome shotgun (WGS) entry which is preliminary data.</text>
</comment>
<dbReference type="EMBL" id="PKUN01000001">
    <property type="protein sequence ID" value="PLX63467.1"/>
    <property type="molecule type" value="Genomic_DNA"/>
</dbReference>
<evidence type="ECO:0000313" key="2">
    <source>
        <dbReference type="Proteomes" id="UP000235015"/>
    </source>
</evidence>
<dbReference type="RefSeq" id="WP_273437248.1">
    <property type="nucleotide sequence ID" value="NZ_PKUN01000001.1"/>
</dbReference>
<proteinExistence type="predicted"/>
<dbReference type="InterPro" id="IPR022025">
    <property type="entry name" value="Amidoligase_2"/>
</dbReference>
<dbReference type="AlphaFoldDB" id="A0A2N6D184"/>
<dbReference type="STRING" id="1111735.GCA_000428045_03266"/>
<evidence type="ECO:0008006" key="3">
    <source>
        <dbReference type="Google" id="ProtNLM"/>
    </source>
</evidence>
<gene>
    <name evidence="1" type="ORF">C0630_00745</name>
</gene>
<dbReference type="Pfam" id="PF12224">
    <property type="entry name" value="Amidoligase_2"/>
    <property type="match status" value="1"/>
</dbReference>
<dbReference type="Proteomes" id="UP000235015">
    <property type="component" value="Unassembled WGS sequence"/>
</dbReference>
<evidence type="ECO:0000313" key="1">
    <source>
        <dbReference type="EMBL" id="PLX63467.1"/>
    </source>
</evidence>
<accession>A0A2N6D184</accession>